<organism evidence="2 3">
    <name type="scientific">Oceanobacillus kimchii</name>
    <dbReference type="NCBI Taxonomy" id="746691"/>
    <lineage>
        <taxon>Bacteria</taxon>
        <taxon>Bacillati</taxon>
        <taxon>Bacillota</taxon>
        <taxon>Bacilli</taxon>
        <taxon>Bacillales</taxon>
        <taxon>Bacillaceae</taxon>
        <taxon>Oceanobacillus</taxon>
    </lineage>
</organism>
<protein>
    <submittedName>
        <fullName evidence="2">DNA-deoxyinosine glycosylase</fullName>
    </submittedName>
</protein>
<accession>A0ABQ5TIF8</accession>
<keyword evidence="3" id="KW-1185">Reference proteome</keyword>
<dbReference type="SUPFAM" id="SSF52141">
    <property type="entry name" value="Uracil-DNA glycosylase-like"/>
    <property type="match status" value="1"/>
</dbReference>
<dbReference type="InterPro" id="IPR026353">
    <property type="entry name" value="Hypoxan-DNA_Glyclase"/>
</dbReference>
<dbReference type="Proteomes" id="UP001275436">
    <property type="component" value="Unassembled WGS sequence"/>
</dbReference>
<dbReference type="RefSeq" id="WP_317957866.1">
    <property type="nucleotide sequence ID" value="NZ_BSKO01000001.1"/>
</dbReference>
<feature type="domain" description="Uracil-DNA glycosylase-like" evidence="1">
    <location>
        <begin position="8"/>
        <end position="163"/>
    </location>
</feature>
<dbReference type="Gene3D" id="3.40.470.10">
    <property type="entry name" value="Uracil-DNA glycosylase-like domain"/>
    <property type="match status" value="1"/>
</dbReference>
<dbReference type="InterPro" id="IPR036895">
    <property type="entry name" value="Uracil-DNA_glycosylase-like_sf"/>
</dbReference>
<evidence type="ECO:0000313" key="2">
    <source>
        <dbReference type="EMBL" id="GLO65516.1"/>
    </source>
</evidence>
<dbReference type="Pfam" id="PF03167">
    <property type="entry name" value="UDG"/>
    <property type="match status" value="1"/>
</dbReference>
<dbReference type="NCBIfam" id="TIGR04274">
    <property type="entry name" value="hypoxanDNAglyco"/>
    <property type="match status" value="1"/>
</dbReference>
<dbReference type="InterPro" id="IPR005122">
    <property type="entry name" value="Uracil-DNA_glycosylase-like"/>
</dbReference>
<reference evidence="2 3" key="1">
    <citation type="submission" date="2023-02" db="EMBL/GenBank/DDBJ databases">
        <title>Oceanobacillus kimchii IFOP_LL358 isolated form Alexandrium catenella lab strain.</title>
        <authorList>
            <person name="Gajardo G."/>
            <person name="Ueki S."/>
            <person name="Maruyama F."/>
        </authorList>
    </citation>
    <scope>NUCLEOTIDE SEQUENCE [LARGE SCALE GENOMIC DNA]</scope>
    <source>
        <strain evidence="2 3">IFOP_LL358</strain>
    </source>
</reference>
<name>A0ABQ5TIF8_9BACI</name>
<dbReference type="CDD" id="cd10032">
    <property type="entry name" value="UDG-F6_HDG"/>
    <property type="match status" value="1"/>
</dbReference>
<dbReference type="SMART" id="SM00987">
    <property type="entry name" value="UreE_C"/>
    <property type="match status" value="1"/>
</dbReference>
<evidence type="ECO:0000313" key="3">
    <source>
        <dbReference type="Proteomes" id="UP001275436"/>
    </source>
</evidence>
<proteinExistence type="predicted"/>
<dbReference type="SMART" id="SM00986">
    <property type="entry name" value="UDG"/>
    <property type="match status" value="1"/>
</dbReference>
<gene>
    <name evidence="2" type="ORF">MACH08_13000</name>
</gene>
<evidence type="ECO:0000259" key="1">
    <source>
        <dbReference type="SMART" id="SM00986"/>
    </source>
</evidence>
<dbReference type="EMBL" id="BSKO01000001">
    <property type="protein sequence ID" value="GLO65516.1"/>
    <property type="molecule type" value="Genomic_DNA"/>
</dbReference>
<sequence length="166" mass="18930">MDRLQSFTPVIPDVPKVLIVGSMPGVKSLAEQQYYGNPRNHFWSIMFTLLKEKRVENYQDKLSILKRNGIALWDTIGICYREGSLDVNIQDAEPNDIIGLIKEYPTIKLIGCNGTKAYDTFKRNFTLESFPNVDVVKLPSTSPIPGKYNKNLEEKIEAWGVICQYL</sequence>
<comment type="caution">
    <text evidence="2">The sequence shown here is derived from an EMBL/GenBank/DDBJ whole genome shotgun (WGS) entry which is preliminary data.</text>
</comment>